<comment type="caution">
    <text evidence="1">The sequence shown here is derived from an EMBL/GenBank/DDBJ whole genome shotgun (WGS) entry which is preliminary data.</text>
</comment>
<sequence length="1022" mass="116799">MDGSGAGQGKNKKGKNKNKNKNKKNKNKNKNNSTTSESIDAPVPTDNSDEFESSEISSREQTPIENEQPIAAKEITTDTEDQNKGTDNKSDIDTITQENTMEDASNNNISTGNDKIKTDINEIQVVDTNDLKINDLGNVNDALNKEEIKDSNEDIPAEPVEQKDKPNEESQNIYTTEEQNINVAEDRDTNIDELDNKKEQKQEQDEGEQQDEEQQQQQEQQQENLEKSASLEKTFNEKSGVIKIEETEIEEIPDKEPEREKGKPIDVSSGPYSLINIVNNIPLENPEIKSNVTPIITFIESWELNLYIGTSIGEIIHMYKIDDELGYIFVSRQQFNVSKIRPVHQIIIFPEIMKALVLCGSTVMAYSLPEFSPANIGKIKDVGGISIDWNQWDLDSNGRNYAVKYSTDVKSNNNSKFVEVAVFTKSNIRIVRVFEDSLILYKDIHYQGSIKGLKRGNLVAVATATNYDLIDCNKVQKIPLLPVSGSTKDGEFIPRLIPVATNECMLVCGGSNKSEPSMGMVVNFNGDVTRGTIPWNSYPTSIAIDYPYSLAVIGDNELEVHSLHDQSVIQNFKFDSKDIIKVSTVSHIFKSSAGNLVATFTKVPLISEGTMEESELLAMESDSSNNIITDPGSNTLLYTVDGCIKILHSLPTPLRLMKIYEESDIHNCRSLVDLFSDELKESKSKENTEFGKKQSEFVEILLGLLAIRYFMFDHAFDIWVNPKTGIDPRILIYIISGSEHIFGSLWFFEGLIKSINSIKESFKIILENKQEREEEEDKRKNDIIEFYKLFLHSWLNNNNNEISKFGNQSILRTIEIELLQLYIDDSNEVLELLFSFKHSKDDSIEILMKNHKYYYLAKYYDHLNDKNQFLYYWKGLIDGTFIDDEFNKNLDKKKSLRYLTNYISKNCSKEPDIIKRYGEWLLINHVSYGLILYTSPELMNSDINQVSILRLLDETEEGRSQKLIYLNYILNVKNEKQFIGDCILEILNQLLRVKKIEMDKFNEINNDYKSLKFSNLNSNLNY</sequence>
<protein>
    <submittedName>
        <fullName evidence="1">Unnamed protein product</fullName>
    </submittedName>
</protein>
<name>A0ACB5TPX1_CANBO</name>
<dbReference type="EMBL" id="BSXV01001307">
    <property type="protein sequence ID" value="GME92398.1"/>
    <property type="molecule type" value="Genomic_DNA"/>
</dbReference>
<evidence type="ECO:0000313" key="1">
    <source>
        <dbReference type="EMBL" id="GME92398.1"/>
    </source>
</evidence>
<evidence type="ECO:0000313" key="2">
    <source>
        <dbReference type="Proteomes" id="UP001165101"/>
    </source>
</evidence>
<dbReference type="Proteomes" id="UP001165101">
    <property type="component" value="Unassembled WGS sequence"/>
</dbReference>
<reference evidence="1" key="1">
    <citation type="submission" date="2023-04" db="EMBL/GenBank/DDBJ databases">
        <title>Candida boidinii NBRC 1967.</title>
        <authorList>
            <person name="Ichikawa N."/>
            <person name="Sato H."/>
            <person name="Tonouchi N."/>
        </authorList>
    </citation>
    <scope>NUCLEOTIDE SEQUENCE</scope>
    <source>
        <strain evidence="1">NBRC 1967</strain>
    </source>
</reference>
<accession>A0ACB5TPX1</accession>
<keyword evidence="2" id="KW-1185">Reference proteome</keyword>
<gene>
    <name evidence="1" type="ORF">Cboi01_000273100</name>
</gene>
<proteinExistence type="predicted"/>
<organism evidence="1 2">
    <name type="scientific">Candida boidinii</name>
    <name type="common">Yeast</name>
    <dbReference type="NCBI Taxonomy" id="5477"/>
    <lineage>
        <taxon>Eukaryota</taxon>
        <taxon>Fungi</taxon>
        <taxon>Dikarya</taxon>
        <taxon>Ascomycota</taxon>
        <taxon>Saccharomycotina</taxon>
        <taxon>Pichiomycetes</taxon>
        <taxon>Pichiales</taxon>
        <taxon>Pichiaceae</taxon>
        <taxon>Ogataea</taxon>
        <taxon>Ogataea/Candida clade</taxon>
    </lineage>
</organism>